<dbReference type="EMBL" id="QRHL01000043">
    <property type="protein sequence ID" value="RHF69714.1"/>
    <property type="molecule type" value="Genomic_DNA"/>
</dbReference>
<comment type="caution">
    <text evidence="1">The sequence shown here is derived from an EMBL/GenBank/DDBJ whole genome shotgun (WGS) entry which is preliminary data.</text>
</comment>
<dbReference type="RefSeq" id="WP_118234747.1">
    <property type="nucleotide sequence ID" value="NZ_JADYUG010000024.1"/>
</dbReference>
<sequence>MTNTFKGSKFEEVTKLLLEEYLQEKLEEQKKVEIGFEEKREHRFDLGNSNYLIECKAYEWTKENNNPSAKLSTLRETLYYFFLAPKNYKKILVLKKSRVKNGETVLDYFIRLNYHLIPKDVEIFEIDMDKKLLVKKEINKTEILKNTEEKVVIVTRKNKKTDNPSVDEVRAYIKKQLDDLKAKGVKEYEIVAGNIEKEMKIVRAPKTVCSAMRSCGYDYEEIYSPPKKNGSSLRLKYILSL</sequence>
<reference evidence="1 2" key="1">
    <citation type="submission" date="2018-08" db="EMBL/GenBank/DDBJ databases">
        <title>A genome reference for cultivated species of the human gut microbiota.</title>
        <authorList>
            <person name="Zou Y."/>
            <person name="Xue W."/>
            <person name="Luo G."/>
        </authorList>
    </citation>
    <scope>NUCLEOTIDE SEQUENCE [LARGE SCALE GENOMIC DNA]</scope>
    <source>
        <strain evidence="1 2">AM25-1</strain>
    </source>
</reference>
<gene>
    <name evidence="1" type="ORF">DW663_12390</name>
</gene>
<name>A0A414PMB3_FUSMR</name>
<organism evidence="1 2">
    <name type="scientific">Fusobacterium mortiferum</name>
    <dbReference type="NCBI Taxonomy" id="850"/>
    <lineage>
        <taxon>Bacteria</taxon>
        <taxon>Fusobacteriati</taxon>
        <taxon>Fusobacteriota</taxon>
        <taxon>Fusobacteriia</taxon>
        <taxon>Fusobacteriales</taxon>
        <taxon>Fusobacteriaceae</taxon>
        <taxon>Fusobacterium</taxon>
    </lineage>
</organism>
<proteinExistence type="predicted"/>
<dbReference type="Proteomes" id="UP000284676">
    <property type="component" value="Unassembled WGS sequence"/>
</dbReference>
<dbReference type="AlphaFoldDB" id="A0A414PMB3"/>
<evidence type="ECO:0000313" key="1">
    <source>
        <dbReference type="EMBL" id="RHF69714.1"/>
    </source>
</evidence>
<evidence type="ECO:0000313" key="2">
    <source>
        <dbReference type="Proteomes" id="UP000284676"/>
    </source>
</evidence>
<protein>
    <submittedName>
        <fullName evidence="1">Uncharacterized protein</fullName>
    </submittedName>
</protein>
<accession>A0A414PMB3</accession>